<feature type="compositionally biased region" description="Basic and acidic residues" evidence="2">
    <location>
        <begin position="170"/>
        <end position="183"/>
    </location>
</feature>
<organism evidence="4 5">
    <name type="scientific">Clytia hemisphaerica</name>
    <dbReference type="NCBI Taxonomy" id="252671"/>
    <lineage>
        <taxon>Eukaryota</taxon>
        <taxon>Metazoa</taxon>
        <taxon>Cnidaria</taxon>
        <taxon>Hydrozoa</taxon>
        <taxon>Hydroidolina</taxon>
        <taxon>Leptothecata</taxon>
        <taxon>Obeliida</taxon>
        <taxon>Clytiidae</taxon>
        <taxon>Clytia</taxon>
    </lineage>
</organism>
<proteinExistence type="predicted"/>
<evidence type="ECO:0000256" key="2">
    <source>
        <dbReference type="SAM" id="MobiDB-lite"/>
    </source>
</evidence>
<feature type="region of interest" description="Disordered" evidence="2">
    <location>
        <begin position="519"/>
        <end position="662"/>
    </location>
</feature>
<keyword evidence="5" id="KW-1185">Reference proteome</keyword>
<dbReference type="InterPro" id="IPR057031">
    <property type="entry name" value="SFR19-like_C"/>
</dbReference>
<feature type="compositionally biased region" description="Basic and acidic residues" evidence="2">
    <location>
        <begin position="448"/>
        <end position="460"/>
    </location>
</feature>
<feature type="compositionally biased region" description="Basic residues" evidence="2">
    <location>
        <begin position="781"/>
        <end position="790"/>
    </location>
</feature>
<dbReference type="Proteomes" id="UP000594262">
    <property type="component" value="Unplaced"/>
</dbReference>
<feature type="compositionally biased region" description="Basic residues" evidence="2">
    <location>
        <begin position="144"/>
        <end position="169"/>
    </location>
</feature>
<feature type="compositionally biased region" description="Basic and acidic residues" evidence="2">
    <location>
        <begin position="333"/>
        <end position="345"/>
    </location>
</feature>
<sequence length="841" mass="96790">MAANNNGKFINAFQSFQMIGGYDEEPGETDDGLKDKKNESTSEKDDLYDPLESMQDSDDEQNTTAEENSSQGVNAVEDVSDVSDSEIKLAPNQEEFSLEKSPEQGCGNDSLSFIEEDDELLGNALAELEEEEKERQNEKDKGDSKKKKKKKDKEDKKKKKKKKKKKGKDKIKDKDKESKEERKEKKKSRASLDGFVSKDGDGHEKKEKKDKHKKDKKSDRKRHRSVSKEREPNRRHRTHDLDKFKNSTDNDGRHRRESEDRHHQESEERHKSSLIERLRQLSSDTKLRENSGEKEDKYSRSRKDDNRNKSLDRKRHSKSPDHHSSSKRSRHSSAHEKSIDRDRDRHRDRKSRSPIKEKDSDRKHTSPRGKPESKPLVDSSKFLRKDEFVALQREARIHSIAPDLMHSISSGSSPGEQQRLVIEDSEIDQSRKMNPNPISMNLSVDLTKVNDHPIEQDDKLQSPPPPPPPPPPRPEPKNSITPKKSVTPKNESESSQEKDDLYEDIIDFKRIENDMYDVAISSQPLPSRQKRPTFTEPKKATKPGALSINEYKERKRTGKDSRLSSSSQSEEESKTKRSRRSSQSHSKQPKDEEANTQEYRQKEKTDSGFIESKENISPAKQKDSNGSPYNPEASPLNLIDSPEISFAENGDGASPSQAAVEDNNVDIMAYKDVLAFENIMKSKVKHEAKKHKRKKLEEMQQELEKKGETGKEKRLVDYMLRQQQVEEIMKNTLKTYFKAKEITKEEYKYILKKAVPQVTMSSSVVVAEKIESLMVKFVRKCKGQRPKHRKNSEYEREKEDLKEQQKQLQESIDNNTALLSTLEAGGFEMTALNPNLPLPPV</sequence>
<feature type="coiled-coil region" evidence="1">
    <location>
        <begin position="686"/>
        <end position="713"/>
    </location>
</feature>
<keyword evidence="1" id="KW-0175">Coiled coil</keyword>
<dbReference type="OrthoDB" id="1935339at2759"/>
<feature type="compositionally biased region" description="Polar residues" evidence="2">
    <location>
        <begin position="407"/>
        <end position="416"/>
    </location>
</feature>
<dbReference type="RefSeq" id="XP_066926617.1">
    <property type="nucleotide sequence ID" value="XM_067070516.1"/>
</dbReference>
<evidence type="ECO:0000313" key="4">
    <source>
        <dbReference type="EnsemblMetazoa" id="CLYHEMP017371.2"/>
    </source>
</evidence>
<feature type="region of interest" description="Disordered" evidence="2">
    <location>
        <begin position="20"/>
        <end position="383"/>
    </location>
</feature>
<feature type="compositionally biased region" description="Basic and acidic residues" evidence="2">
    <location>
        <begin position="791"/>
        <end position="805"/>
    </location>
</feature>
<protein>
    <recommendedName>
        <fullName evidence="3">SFR19-like C-terminal domain-containing protein</fullName>
    </recommendedName>
</protein>
<feature type="compositionally biased region" description="Basic and acidic residues" evidence="2">
    <location>
        <begin position="588"/>
        <end position="614"/>
    </location>
</feature>
<feature type="compositionally biased region" description="Pro residues" evidence="2">
    <location>
        <begin position="462"/>
        <end position="473"/>
    </location>
</feature>
<dbReference type="GeneID" id="136814010"/>
<name>A0A7M5X3F8_9CNID</name>
<dbReference type="AlphaFoldDB" id="A0A7M5X3F8"/>
<feature type="compositionally biased region" description="Basic residues" evidence="2">
    <location>
        <begin position="208"/>
        <end position="225"/>
    </location>
</feature>
<feature type="compositionally biased region" description="Basic and acidic residues" evidence="2">
    <location>
        <begin position="354"/>
        <end position="383"/>
    </location>
</feature>
<feature type="compositionally biased region" description="Basic and acidic residues" evidence="2">
    <location>
        <begin position="31"/>
        <end position="47"/>
    </location>
</feature>
<feature type="compositionally biased region" description="Basic and acidic residues" evidence="2">
    <location>
        <begin position="550"/>
        <end position="562"/>
    </location>
</feature>
<feature type="compositionally biased region" description="Polar residues" evidence="2">
    <location>
        <begin position="478"/>
        <end position="489"/>
    </location>
</feature>
<feature type="compositionally biased region" description="Basic and acidic residues" evidence="2">
    <location>
        <begin position="490"/>
        <end position="499"/>
    </location>
</feature>
<feature type="compositionally biased region" description="Polar residues" evidence="2">
    <location>
        <begin position="432"/>
        <end position="444"/>
    </location>
</feature>
<feature type="region of interest" description="Disordered" evidence="2">
    <location>
        <begin position="781"/>
        <end position="809"/>
    </location>
</feature>
<reference evidence="4" key="1">
    <citation type="submission" date="2021-01" db="UniProtKB">
        <authorList>
            <consortium name="EnsemblMetazoa"/>
        </authorList>
    </citation>
    <scope>IDENTIFICATION</scope>
</reference>
<accession>A0A7M5X3F8</accession>
<dbReference type="EnsemblMetazoa" id="CLYHEMT017371.2">
    <property type="protein sequence ID" value="CLYHEMP017371.2"/>
    <property type="gene ID" value="CLYHEMG017371"/>
</dbReference>
<feature type="compositionally biased region" description="Basic and acidic residues" evidence="2">
    <location>
        <begin position="196"/>
        <end position="207"/>
    </location>
</feature>
<feature type="compositionally biased region" description="Polar residues" evidence="2">
    <location>
        <begin position="62"/>
        <end position="73"/>
    </location>
</feature>
<feature type="compositionally biased region" description="Basic and acidic residues" evidence="2">
    <location>
        <begin position="133"/>
        <end position="143"/>
    </location>
</feature>
<evidence type="ECO:0000259" key="3">
    <source>
        <dbReference type="Pfam" id="PF23030"/>
    </source>
</evidence>
<feature type="compositionally biased region" description="Basic and acidic residues" evidence="2">
    <location>
        <begin position="239"/>
        <end position="311"/>
    </location>
</feature>
<evidence type="ECO:0000313" key="5">
    <source>
        <dbReference type="Proteomes" id="UP000594262"/>
    </source>
</evidence>
<evidence type="ECO:0000256" key="1">
    <source>
        <dbReference type="SAM" id="Coils"/>
    </source>
</evidence>
<dbReference type="Pfam" id="PF23030">
    <property type="entry name" value="SCAF11-like_C"/>
    <property type="match status" value="1"/>
</dbReference>
<feature type="domain" description="SFR19-like C-terminal" evidence="3">
    <location>
        <begin position="712"/>
        <end position="791"/>
    </location>
</feature>
<feature type="region of interest" description="Disordered" evidence="2">
    <location>
        <begin position="400"/>
        <end position="501"/>
    </location>
</feature>